<keyword evidence="2" id="KW-1003">Cell membrane</keyword>
<comment type="subcellular location">
    <subcellularLocation>
        <location evidence="1">Cell membrane</location>
        <topology evidence="1">Multi-pass membrane protein</topology>
    </subcellularLocation>
</comment>
<feature type="compositionally biased region" description="Basic and acidic residues" evidence="6">
    <location>
        <begin position="61"/>
        <end position="77"/>
    </location>
</feature>
<evidence type="ECO:0000313" key="8">
    <source>
        <dbReference type="EMBL" id="ARP99658.1"/>
    </source>
</evidence>
<keyword evidence="4 7" id="KW-1133">Transmembrane helix</keyword>
<keyword evidence="9" id="KW-1185">Reference proteome</keyword>
<dbReference type="EMBL" id="CP021112">
    <property type="protein sequence ID" value="ARP99658.1"/>
    <property type="molecule type" value="Genomic_DNA"/>
</dbReference>
<dbReference type="Proteomes" id="UP000194137">
    <property type="component" value="Chromosome"/>
</dbReference>
<protein>
    <submittedName>
        <fullName evidence="8">Uncharacterized protein</fullName>
    </submittedName>
</protein>
<evidence type="ECO:0000313" key="9">
    <source>
        <dbReference type="Proteomes" id="UP000194137"/>
    </source>
</evidence>
<accession>A0A1W6ZQH3</accession>
<sequence>MAMRRSQIGALTARQVAGTSRTASRFSHSEQKQLCHIPRGSIEAAKSIKRRYQSYDLADGGARRPDREGRGDSSHPLDIRCARAARTDRNLFPHDRIAVLPTARTRYAMTRRYVASIVIILLSSTPVFGHGSVAGHMIVHIGLMNIAAPLLALAALSLPLGMTLRSCSCISKTLPAATLAQIFVLWTTHVPVIFAAVVAGVVALAATQTLLFLLALWFWLSVLVQPARDFWRASLALLVTGKLFCLLGALLVFAPRPLYASTFESSHIQSIAEISSDQQLAGLLMLFACPATYVLAGIILASRGLRALDTQQAPLTLASVPRTGVS</sequence>
<gene>
    <name evidence="8" type="ORF">CAK95_11610</name>
</gene>
<name>A0A1W6ZQH3_9HYPH</name>
<organism evidence="8 9">
    <name type="scientific">Pseudorhodoplanes sinuspersici</name>
    <dbReference type="NCBI Taxonomy" id="1235591"/>
    <lineage>
        <taxon>Bacteria</taxon>
        <taxon>Pseudomonadati</taxon>
        <taxon>Pseudomonadota</taxon>
        <taxon>Alphaproteobacteria</taxon>
        <taxon>Hyphomicrobiales</taxon>
        <taxon>Pseudorhodoplanes</taxon>
    </lineage>
</organism>
<proteinExistence type="predicted"/>
<feature type="transmembrane region" description="Helical" evidence="7">
    <location>
        <begin position="137"/>
        <end position="157"/>
    </location>
</feature>
<dbReference type="STRING" id="1235591.CAK95_11610"/>
<keyword evidence="5 7" id="KW-0472">Membrane</keyword>
<evidence type="ECO:0000256" key="2">
    <source>
        <dbReference type="ARBA" id="ARBA00022475"/>
    </source>
</evidence>
<evidence type="ECO:0000256" key="1">
    <source>
        <dbReference type="ARBA" id="ARBA00004651"/>
    </source>
</evidence>
<feature type="transmembrane region" description="Helical" evidence="7">
    <location>
        <begin position="113"/>
        <end position="131"/>
    </location>
</feature>
<evidence type="ECO:0000256" key="4">
    <source>
        <dbReference type="ARBA" id="ARBA00022989"/>
    </source>
</evidence>
<feature type="transmembrane region" description="Helical" evidence="7">
    <location>
        <begin position="192"/>
        <end position="218"/>
    </location>
</feature>
<dbReference type="AlphaFoldDB" id="A0A1W6ZQH3"/>
<dbReference type="Pfam" id="PF09678">
    <property type="entry name" value="Caa3_CtaG"/>
    <property type="match status" value="1"/>
</dbReference>
<dbReference type="GO" id="GO:0005886">
    <property type="term" value="C:plasma membrane"/>
    <property type="evidence" value="ECO:0007669"/>
    <property type="project" value="UniProtKB-SubCell"/>
</dbReference>
<feature type="region of interest" description="Disordered" evidence="6">
    <location>
        <begin position="1"/>
        <end position="32"/>
    </location>
</feature>
<feature type="transmembrane region" description="Helical" evidence="7">
    <location>
        <begin position="169"/>
        <end position="186"/>
    </location>
</feature>
<evidence type="ECO:0000256" key="3">
    <source>
        <dbReference type="ARBA" id="ARBA00022692"/>
    </source>
</evidence>
<evidence type="ECO:0000256" key="5">
    <source>
        <dbReference type="ARBA" id="ARBA00023136"/>
    </source>
</evidence>
<evidence type="ECO:0000256" key="6">
    <source>
        <dbReference type="SAM" id="MobiDB-lite"/>
    </source>
</evidence>
<reference evidence="8 9" key="1">
    <citation type="submission" date="2017-05" db="EMBL/GenBank/DDBJ databases">
        <title>Full genome sequence of Pseudorhodoplanes sinuspersici.</title>
        <authorList>
            <person name="Dastgheib S.M.M."/>
            <person name="Shavandi M."/>
            <person name="Tirandaz H."/>
        </authorList>
    </citation>
    <scope>NUCLEOTIDE SEQUENCE [LARGE SCALE GENOMIC DNA]</scope>
    <source>
        <strain evidence="8 9">RIPI110</strain>
    </source>
</reference>
<evidence type="ECO:0000256" key="7">
    <source>
        <dbReference type="SAM" id="Phobius"/>
    </source>
</evidence>
<feature type="transmembrane region" description="Helical" evidence="7">
    <location>
        <begin position="280"/>
        <end position="301"/>
    </location>
</feature>
<feature type="compositionally biased region" description="Polar residues" evidence="6">
    <location>
        <begin position="17"/>
        <end position="26"/>
    </location>
</feature>
<feature type="region of interest" description="Disordered" evidence="6">
    <location>
        <begin position="56"/>
        <end position="77"/>
    </location>
</feature>
<feature type="transmembrane region" description="Helical" evidence="7">
    <location>
        <begin position="230"/>
        <end position="254"/>
    </location>
</feature>
<dbReference type="KEGG" id="psin:CAK95_11610"/>
<dbReference type="InterPro" id="IPR019108">
    <property type="entry name" value="Caa3_assmbl_CtaG-rel"/>
</dbReference>
<keyword evidence="3 7" id="KW-0812">Transmembrane</keyword>